<dbReference type="OrthoDB" id="2149705at2759"/>
<dbReference type="Proteomes" id="UP000054567">
    <property type="component" value="Unassembled WGS sequence"/>
</dbReference>
<reference evidence="1 2" key="1">
    <citation type="submission" date="2007-06" db="EMBL/GenBank/DDBJ databases">
        <title>The Genome Sequence of Coccidioides posadasii RMSCC_3488.</title>
        <authorList>
            <consortium name="Coccidioides Genome Resources Consortium"/>
            <consortium name="The Broad Institute Genome Sequencing Platform"/>
            <person name="Henn M.R."/>
            <person name="Sykes S."/>
            <person name="Young S."/>
            <person name="Jaffe D."/>
            <person name="Berlin A."/>
            <person name="Alvarez P."/>
            <person name="Butler J."/>
            <person name="Gnerre S."/>
            <person name="Grabherr M."/>
            <person name="Mauceli E."/>
            <person name="Brockman W."/>
            <person name="Kodira C."/>
            <person name="Alvarado L."/>
            <person name="Zeng Q."/>
            <person name="Crawford M."/>
            <person name="Antoine C."/>
            <person name="Devon K."/>
            <person name="Galgiani J."/>
            <person name="Orsborn K."/>
            <person name="Lewis M.L."/>
            <person name="Nusbaum C."/>
            <person name="Galagan J."/>
            <person name="Birren B."/>
        </authorList>
    </citation>
    <scope>NUCLEOTIDE SEQUENCE [LARGE SCALE GENOMIC DNA]</scope>
    <source>
        <strain evidence="1 2">RMSCC 3488</strain>
    </source>
</reference>
<dbReference type="EMBL" id="DS268109">
    <property type="protein sequence ID" value="KMM64892.1"/>
    <property type="molecule type" value="Genomic_DNA"/>
</dbReference>
<gene>
    <name evidence="1" type="ORF">CPAG_01244</name>
</gene>
<evidence type="ECO:0000313" key="2">
    <source>
        <dbReference type="Proteomes" id="UP000054567"/>
    </source>
</evidence>
<organism evidence="1 2">
    <name type="scientific">Coccidioides posadasii RMSCC 3488</name>
    <dbReference type="NCBI Taxonomy" id="454284"/>
    <lineage>
        <taxon>Eukaryota</taxon>
        <taxon>Fungi</taxon>
        <taxon>Dikarya</taxon>
        <taxon>Ascomycota</taxon>
        <taxon>Pezizomycotina</taxon>
        <taxon>Eurotiomycetes</taxon>
        <taxon>Eurotiomycetidae</taxon>
        <taxon>Onygenales</taxon>
        <taxon>Onygenaceae</taxon>
        <taxon>Coccidioides</taxon>
    </lineage>
</organism>
<name>A0A0J6I0V3_COCPO</name>
<sequence>MALSGQAHLDCLYPLISDWSGSKLSKSLYLQQTAYDYLKKAGQEYLLSYQVFRQEKRDFTVLLREIERWVDEPYRLFRGYSLHYPHLLFEKRELLLGIIHKLTSEPETE</sequence>
<accession>A0A0J6I0V3</accession>
<proteinExistence type="predicted"/>
<evidence type="ECO:0000313" key="1">
    <source>
        <dbReference type="EMBL" id="KMM64892.1"/>
    </source>
</evidence>
<reference evidence="2" key="2">
    <citation type="journal article" date="2009" name="Genome Res.">
        <title>Comparative genomic analyses of the human fungal pathogens Coccidioides and their relatives.</title>
        <authorList>
            <person name="Sharpton T.J."/>
            <person name="Stajich J.E."/>
            <person name="Rounsley S.D."/>
            <person name="Gardner M.J."/>
            <person name="Wortman J.R."/>
            <person name="Jordar V.S."/>
            <person name="Maiti R."/>
            <person name="Kodira C.D."/>
            <person name="Neafsey D.E."/>
            <person name="Zeng Q."/>
            <person name="Hung C.-Y."/>
            <person name="McMahan C."/>
            <person name="Muszewska A."/>
            <person name="Grynberg M."/>
            <person name="Mandel M.A."/>
            <person name="Kellner E.M."/>
            <person name="Barker B.M."/>
            <person name="Galgiani J.N."/>
            <person name="Orbach M.J."/>
            <person name="Kirkland T.N."/>
            <person name="Cole G.T."/>
            <person name="Henn M.R."/>
            <person name="Birren B.W."/>
            <person name="Taylor J.W."/>
        </authorList>
    </citation>
    <scope>NUCLEOTIDE SEQUENCE [LARGE SCALE GENOMIC DNA]</scope>
    <source>
        <strain evidence="2">RMSCC 3488</strain>
    </source>
</reference>
<dbReference type="VEuPathDB" id="FungiDB:CPAG_01244"/>
<dbReference type="AlphaFoldDB" id="A0A0J6I0V3"/>
<protein>
    <submittedName>
        <fullName evidence="1">Uncharacterized protein</fullName>
    </submittedName>
</protein>
<reference evidence="2" key="3">
    <citation type="journal article" date="2010" name="Genome Res.">
        <title>Population genomic sequencing of Coccidioides fungi reveals recent hybridization and transposon control.</title>
        <authorList>
            <person name="Neafsey D.E."/>
            <person name="Barker B.M."/>
            <person name="Sharpton T.J."/>
            <person name="Stajich J.E."/>
            <person name="Park D.J."/>
            <person name="Whiston E."/>
            <person name="Hung C.-Y."/>
            <person name="McMahan C."/>
            <person name="White J."/>
            <person name="Sykes S."/>
            <person name="Heiman D."/>
            <person name="Young S."/>
            <person name="Zeng Q."/>
            <person name="Abouelleil A."/>
            <person name="Aftuck L."/>
            <person name="Bessette D."/>
            <person name="Brown A."/>
            <person name="FitzGerald M."/>
            <person name="Lui A."/>
            <person name="Macdonald J.P."/>
            <person name="Priest M."/>
            <person name="Orbach M.J."/>
            <person name="Galgiani J.N."/>
            <person name="Kirkland T.N."/>
            <person name="Cole G.T."/>
            <person name="Birren B.W."/>
            <person name="Henn M.R."/>
            <person name="Taylor J.W."/>
            <person name="Rounsley S.D."/>
        </authorList>
    </citation>
    <scope>NUCLEOTIDE SEQUENCE [LARGE SCALE GENOMIC DNA]</scope>
    <source>
        <strain evidence="2">RMSCC 3488</strain>
    </source>
</reference>